<evidence type="ECO:0000256" key="3">
    <source>
        <dbReference type="ARBA" id="ARBA00022679"/>
    </source>
</evidence>
<keyword evidence="1" id="KW-0408">Iron</keyword>
<feature type="active site" description="Nucleophile" evidence="6">
    <location>
        <position position="355"/>
    </location>
</feature>
<comment type="similarity">
    <text evidence="6">Belongs to the class I-like SAM-binding methyltransferase superfamily. RNA M5U methyltransferase family.</text>
</comment>
<evidence type="ECO:0000313" key="9">
    <source>
        <dbReference type="Proteomes" id="UP000268844"/>
    </source>
</evidence>
<name>A0A3S4CB13_9HYPH</name>
<keyword evidence="9" id="KW-1185">Reference proteome</keyword>
<feature type="domain" description="TRAM" evidence="7">
    <location>
        <begin position="1"/>
        <end position="51"/>
    </location>
</feature>
<keyword evidence="3 6" id="KW-0808">Transferase</keyword>
<dbReference type="Pfam" id="PF05958">
    <property type="entry name" value="tRNA_U5-meth_tr"/>
    <property type="match status" value="1"/>
</dbReference>
<dbReference type="PANTHER" id="PTHR11061">
    <property type="entry name" value="RNA M5U METHYLTRANSFERASE"/>
    <property type="match status" value="1"/>
</dbReference>
<dbReference type="SUPFAM" id="SSF53335">
    <property type="entry name" value="S-adenosyl-L-methionine-dependent methyltransferases"/>
    <property type="match status" value="1"/>
</dbReference>
<feature type="binding site" evidence="6">
    <location>
        <position position="282"/>
    </location>
    <ligand>
        <name>S-adenosyl-L-methionine</name>
        <dbReference type="ChEBI" id="CHEBI:59789"/>
    </ligand>
</feature>
<evidence type="ECO:0000256" key="6">
    <source>
        <dbReference type="PROSITE-ProRule" id="PRU01024"/>
    </source>
</evidence>
<dbReference type="EC" id="2.1.1.190" evidence="8"/>
<feature type="binding site" evidence="6">
    <location>
        <position position="329"/>
    </location>
    <ligand>
        <name>S-adenosyl-L-methionine</name>
        <dbReference type="ChEBI" id="CHEBI:59789"/>
    </ligand>
</feature>
<dbReference type="PROSITE" id="PS51687">
    <property type="entry name" value="SAM_MT_RNA_M5U"/>
    <property type="match status" value="1"/>
</dbReference>
<keyword evidence="5" id="KW-0411">Iron-sulfur</keyword>
<proteinExistence type="inferred from homology"/>
<dbReference type="Gene3D" id="2.40.50.1070">
    <property type="match status" value="1"/>
</dbReference>
<sequence>MTITATIESLGHKGEGIALVDGKRVFVPLTLPGETIELSFEGDRGRAEAIAAPSRHRATPFCAHFGVCGGCQLQHLDAPSYAAFKTGLVENALRQAGIDQSVEGFVLAHGAGRRRATLHARRDGAGYMRLRSHDLLDLDQCPILVPALARAPDIARALGAALGDCDISFTATNAGIDVGIRKAAKSVRVEKLVPLANSLGVARLALEGDMVLLRQSPTITMGRAEVDLPIGSFLQATAAAEEVLADYVVAAVGKVKSVADLFCGIGPFALRLAEKSAVYAADSDKPATQALEKAVRFTKGLKTITTKPRDLFRDPLTRFELDFDCVVLDPPRAGADAQVREIVASKLGHVVMIACDPASFARDAATLLKGGFSMSNLVAVDQFAWSSHIEIAATFRRSRKT</sequence>
<dbReference type="PROSITE" id="PS50926">
    <property type="entry name" value="TRAM"/>
    <property type="match status" value="1"/>
</dbReference>
<dbReference type="GO" id="GO:0070475">
    <property type="term" value="P:rRNA base methylation"/>
    <property type="evidence" value="ECO:0007669"/>
    <property type="project" value="TreeGrafter"/>
</dbReference>
<reference evidence="8 9" key="1">
    <citation type="submission" date="2018-12" db="EMBL/GenBank/DDBJ databases">
        <authorList>
            <person name="Criscuolo A."/>
        </authorList>
    </citation>
    <scope>NUCLEOTIDE SEQUENCE [LARGE SCALE GENOMIC DNA]</scope>
    <source>
        <strain evidence="8">ACIP1116281</strain>
    </source>
</reference>
<keyword evidence="1" id="KW-0479">Metal-binding</keyword>
<dbReference type="PANTHER" id="PTHR11061:SF49">
    <property type="entry name" value="23S RRNA (URACIL(1939)-C(5))-METHYLTRANSFERASE RLMD"/>
    <property type="match status" value="1"/>
</dbReference>
<evidence type="ECO:0000256" key="1">
    <source>
        <dbReference type="ARBA" id="ARBA00022485"/>
    </source>
</evidence>
<dbReference type="RefSeq" id="WP_126148713.1">
    <property type="nucleotide sequence ID" value="NZ_JBHTMH010000001.1"/>
</dbReference>
<dbReference type="SUPFAM" id="SSF50249">
    <property type="entry name" value="Nucleic acid-binding proteins"/>
    <property type="match status" value="1"/>
</dbReference>
<accession>A0A3S4CB13</accession>
<feature type="binding site" evidence="6">
    <location>
        <position position="262"/>
    </location>
    <ligand>
        <name>S-adenosyl-L-methionine</name>
        <dbReference type="ChEBI" id="CHEBI:59789"/>
    </ligand>
</feature>
<dbReference type="InterPro" id="IPR029063">
    <property type="entry name" value="SAM-dependent_MTases_sf"/>
</dbReference>
<dbReference type="CDD" id="cd02440">
    <property type="entry name" value="AdoMet_MTases"/>
    <property type="match status" value="1"/>
</dbReference>
<evidence type="ECO:0000313" key="8">
    <source>
        <dbReference type="EMBL" id="VDS03112.1"/>
    </source>
</evidence>
<dbReference type="InterPro" id="IPR012340">
    <property type="entry name" value="NA-bd_OB-fold"/>
</dbReference>
<keyword evidence="2 6" id="KW-0489">Methyltransferase</keyword>
<evidence type="ECO:0000256" key="4">
    <source>
        <dbReference type="ARBA" id="ARBA00022691"/>
    </source>
</evidence>
<evidence type="ECO:0000256" key="2">
    <source>
        <dbReference type="ARBA" id="ARBA00022603"/>
    </source>
</evidence>
<dbReference type="GO" id="GO:0051539">
    <property type="term" value="F:4 iron, 4 sulfur cluster binding"/>
    <property type="evidence" value="ECO:0007669"/>
    <property type="project" value="UniProtKB-KW"/>
</dbReference>
<organism evidence="8 9">
    <name type="scientific">Devosia equisanguinis</name>
    <dbReference type="NCBI Taxonomy" id="2490941"/>
    <lineage>
        <taxon>Bacteria</taxon>
        <taxon>Pseudomonadati</taxon>
        <taxon>Pseudomonadota</taxon>
        <taxon>Alphaproteobacteria</taxon>
        <taxon>Hyphomicrobiales</taxon>
        <taxon>Devosiaceae</taxon>
        <taxon>Devosia</taxon>
    </lineage>
</organism>
<dbReference type="Gene3D" id="3.40.50.150">
    <property type="entry name" value="Vaccinia Virus protein VP39"/>
    <property type="match status" value="1"/>
</dbReference>
<dbReference type="GO" id="GO:0070041">
    <property type="term" value="F:rRNA (uridine-C5-)-methyltransferase activity"/>
    <property type="evidence" value="ECO:0007669"/>
    <property type="project" value="TreeGrafter"/>
</dbReference>
<dbReference type="OrthoDB" id="9804590at2"/>
<evidence type="ECO:0000259" key="7">
    <source>
        <dbReference type="PROSITE" id="PS50926"/>
    </source>
</evidence>
<dbReference type="Pfam" id="PF01938">
    <property type="entry name" value="TRAM"/>
    <property type="match status" value="1"/>
</dbReference>
<protein>
    <submittedName>
        <fullName evidence="8">23S rRNA (Uracil(1939)-C(5))-methyltransferase RlmD</fullName>
        <ecNumber evidence="8">2.1.1.190</ecNumber>
    </submittedName>
</protein>
<keyword evidence="4 6" id="KW-0949">S-adenosyl-L-methionine</keyword>
<dbReference type="AlphaFoldDB" id="A0A3S4CB13"/>
<evidence type="ECO:0000256" key="5">
    <source>
        <dbReference type="ARBA" id="ARBA00023014"/>
    </source>
</evidence>
<dbReference type="InterPro" id="IPR010280">
    <property type="entry name" value="U5_MeTrfase_fam"/>
</dbReference>
<keyword evidence="1" id="KW-0004">4Fe-4S</keyword>
<dbReference type="InterPro" id="IPR002792">
    <property type="entry name" value="TRAM_dom"/>
</dbReference>
<dbReference type="Proteomes" id="UP000268844">
    <property type="component" value="Unassembled WGS sequence"/>
</dbReference>
<dbReference type="EMBL" id="UZWD01000004">
    <property type="protein sequence ID" value="VDS03112.1"/>
    <property type="molecule type" value="Genomic_DNA"/>
</dbReference>
<feature type="binding site" evidence="6">
    <location>
        <position position="235"/>
    </location>
    <ligand>
        <name>S-adenosyl-L-methionine</name>
        <dbReference type="ChEBI" id="CHEBI:59789"/>
    </ligand>
</feature>
<gene>
    <name evidence="8" type="primary">rlmD</name>
    <name evidence="8" type="ORF">DEVEQU_00232</name>
</gene>
<dbReference type="Gene3D" id="2.40.50.140">
    <property type="entry name" value="Nucleic acid-binding proteins"/>
    <property type="match status" value="1"/>
</dbReference>